<dbReference type="RefSeq" id="WP_183907320.1">
    <property type="nucleotide sequence ID" value="NZ_JACHXZ010000001.1"/>
</dbReference>
<keyword evidence="2" id="KW-0413">Isomerase</keyword>
<evidence type="ECO:0000313" key="3">
    <source>
        <dbReference type="Proteomes" id="UP000559987"/>
    </source>
</evidence>
<reference evidence="2 3" key="1">
    <citation type="submission" date="2020-08" db="EMBL/GenBank/DDBJ databases">
        <title>Genomic Encyclopedia of Type Strains, Phase III (KMG-III): the genomes of soil and plant-associated and newly described type strains.</title>
        <authorList>
            <person name="Whitman W."/>
        </authorList>
    </citation>
    <scope>NUCLEOTIDE SEQUENCE [LARGE SCALE GENOMIC DNA]</scope>
    <source>
        <strain evidence="2 3">CECT 8571</strain>
    </source>
</reference>
<dbReference type="SUPFAM" id="SSF52833">
    <property type="entry name" value="Thioredoxin-like"/>
    <property type="match status" value="1"/>
</dbReference>
<evidence type="ECO:0000256" key="1">
    <source>
        <dbReference type="SAM" id="SignalP"/>
    </source>
</evidence>
<dbReference type="Pfam" id="PF14595">
    <property type="entry name" value="Thioredoxin_9"/>
    <property type="match status" value="1"/>
</dbReference>
<gene>
    <name evidence="2" type="ORF">FHS30_000152</name>
</gene>
<dbReference type="AlphaFoldDB" id="A0A839UMK2"/>
<organism evidence="2 3">
    <name type="scientific">Simiduia aestuariiviva</name>
    <dbReference type="NCBI Taxonomy" id="1510459"/>
    <lineage>
        <taxon>Bacteria</taxon>
        <taxon>Pseudomonadati</taxon>
        <taxon>Pseudomonadota</taxon>
        <taxon>Gammaproteobacteria</taxon>
        <taxon>Cellvibrionales</taxon>
        <taxon>Cellvibrionaceae</taxon>
        <taxon>Simiduia</taxon>
    </lineage>
</organism>
<dbReference type="Proteomes" id="UP000559987">
    <property type="component" value="Unassembled WGS sequence"/>
</dbReference>
<feature type="signal peptide" evidence="1">
    <location>
        <begin position="1"/>
        <end position="19"/>
    </location>
</feature>
<comment type="caution">
    <text evidence="2">The sequence shown here is derived from an EMBL/GenBank/DDBJ whole genome shotgun (WGS) entry which is preliminary data.</text>
</comment>
<sequence length="160" mass="17471">MRRLFSSFVLLFSVQFAQAELEVLPATVEMLGEVSAAEIGEHPAFSTRTPVSIDAAELQPLRKALAGAPVKLVLLFGSWCHDSHREVPKVLALVSQLPNVSLTAIAVDRDKREPLSATEQYQLAYTPTLIVMRGGVELGRVTETPKRSWAADLLAIVQAH</sequence>
<keyword evidence="1" id="KW-0732">Signal</keyword>
<feature type="chain" id="PRO_5032610898" evidence="1">
    <location>
        <begin position="20"/>
        <end position="160"/>
    </location>
</feature>
<dbReference type="GO" id="GO:0016853">
    <property type="term" value="F:isomerase activity"/>
    <property type="evidence" value="ECO:0007669"/>
    <property type="project" value="UniProtKB-KW"/>
</dbReference>
<keyword evidence="3" id="KW-1185">Reference proteome</keyword>
<accession>A0A839UMK2</accession>
<dbReference type="EMBL" id="JACHXZ010000001">
    <property type="protein sequence ID" value="MBB3166976.1"/>
    <property type="molecule type" value="Genomic_DNA"/>
</dbReference>
<name>A0A839UMK2_9GAMM</name>
<evidence type="ECO:0000313" key="2">
    <source>
        <dbReference type="EMBL" id="MBB3166976.1"/>
    </source>
</evidence>
<dbReference type="Gene3D" id="3.40.30.10">
    <property type="entry name" value="Glutaredoxin"/>
    <property type="match status" value="1"/>
</dbReference>
<dbReference type="InterPro" id="IPR036249">
    <property type="entry name" value="Thioredoxin-like_sf"/>
</dbReference>
<proteinExistence type="predicted"/>
<protein>
    <submittedName>
        <fullName evidence="2">Thiol-disulfide isomerase/thioredoxin</fullName>
    </submittedName>
</protein>
<dbReference type="CDD" id="cd02947">
    <property type="entry name" value="TRX_family"/>
    <property type="match status" value="1"/>
</dbReference>